<dbReference type="EMBL" id="UGYN01000002">
    <property type="protein sequence ID" value="SUI43284.1"/>
    <property type="molecule type" value="Genomic_DNA"/>
</dbReference>
<name>A0A379YBY6_9GAMM</name>
<evidence type="ECO:0000313" key="1">
    <source>
        <dbReference type="EMBL" id="SUI43284.1"/>
    </source>
</evidence>
<gene>
    <name evidence="1" type="ORF">NCTC11544_00151</name>
</gene>
<sequence length="44" mass="5039">MLITYLRAHPTTPIAHTLMEGMRSQVGLVMQVQLLKVIYKSLKK</sequence>
<organism evidence="1 2">
    <name type="scientific">Serratia quinivorans</name>
    <dbReference type="NCBI Taxonomy" id="137545"/>
    <lineage>
        <taxon>Bacteria</taxon>
        <taxon>Pseudomonadati</taxon>
        <taxon>Pseudomonadota</taxon>
        <taxon>Gammaproteobacteria</taxon>
        <taxon>Enterobacterales</taxon>
        <taxon>Yersiniaceae</taxon>
        <taxon>Serratia</taxon>
    </lineage>
</organism>
<reference evidence="1 2" key="1">
    <citation type="submission" date="2018-06" db="EMBL/GenBank/DDBJ databases">
        <authorList>
            <consortium name="Pathogen Informatics"/>
            <person name="Doyle S."/>
        </authorList>
    </citation>
    <scope>NUCLEOTIDE SEQUENCE [LARGE SCALE GENOMIC DNA]</scope>
    <source>
        <strain evidence="1 2">NCTC11544</strain>
    </source>
</reference>
<dbReference type="Proteomes" id="UP000255529">
    <property type="component" value="Unassembled WGS sequence"/>
</dbReference>
<proteinExistence type="predicted"/>
<protein>
    <submittedName>
        <fullName evidence="1">Uncharacterized protein</fullName>
    </submittedName>
</protein>
<evidence type="ECO:0000313" key="2">
    <source>
        <dbReference type="Proteomes" id="UP000255529"/>
    </source>
</evidence>
<accession>A0A379YBY6</accession>
<dbReference type="AlphaFoldDB" id="A0A379YBY6"/>